<sequence length="256" mass="26164">MSLPFQDKVAFVTGGASGIGFAIARKLAELGAKVAIGDVNLASAIEAAASVGKSCLAVGVDVADERSVRDAISQVEDRFGGLHLAANCAGVQLPVGPIADLGASNIAKTLDINLKGMIYCLKHEVTLMKKNGGLGGAIVNIASAAASQPLAYNGPYSASKAGVVAITKSAAAEVAPDHIRINSISPGYIDTPMMRRVNIDTDFAAARTPIGRCGEPEDVADLATFLLNDGAKQIHGIDVPIDGGMLLGQMVKPPGY</sequence>
<dbReference type="PRINTS" id="PR00081">
    <property type="entry name" value="GDHRDH"/>
</dbReference>
<dbReference type="CDD" id="cd05233">
    <property type="entry name" value="SDR_c"/>
    <property type="match status" value="1"/>
</dbReference>
<dbReference type="Proteomes" id="UP000054466">
    <property type="component" value="Unassembled WGS sequence"/>
</dbReference>
<dbReference type="AlphaFoldDB" id="A0A0D2CJ46"/>
<dbReference type="Pfam" id="PF13561">
    <property type="entry name" value="adh_short_C2"/>
    <property type="match status" value="1"/>
</dbReference>
<evidence type="ECO:0000256" key="1">
    <source>
        <dbReference type="ARBA" id="ARBA00006484"/>
    </source>
</evidence>
<dbReference type="OrthoDB" id="1669814at2759"/>
<organism evidence="4 5">
    <name type="scientific">Cladophialophora immunda</name>
    <dbReference type="NCBI Taxonomy" id="569365"/>
    <lineage>
        <taxon>Eukaryota</taxon>
        <taxon>Fungi</taxon>
        <taxon>Dikarya</taxon>
        <taxon>Ascomycota</taxon>
        <taxon>Pezizomycotina</taxon>
        <taxon>Eurotiomycetes</taxon>
        <taxon>Chaetothyriomycetidae</taxon>
        <taxon>Chaetothyriales</taxon>
        <taxon>Herpotrichiellaceae</taxon>
        <taxon>Cladophialophora</taxon>
    </lineage>
</organism>
<evidence type="ECO:0000256" key="2">
    <source>
        <dbReference type="ARBA" id="ARBA00022857"/>
    </source>
</evidence>
<dbReference type="InterPro" id="IPR020904">
    <property type="entry name" value="Sc_DH/Rdtase_CS"/>
</dbReference>
<dbReference type="PANTHER" id="PTHR24321:SF8">
    <property type="entry name" value="ESTRADIOL 17-BETA-DEHYDROGENASE 8-RELATED"/>
    <property type="match status" value="1"/>
</dbReference>
<dbReference type="STRING" id="569365.A0A0D2CJ46"/>
<dbReference type="FunFam" id="3.40.50.720:FF:000084">
    <property type="entry name" value="Short-chain dehydrogenase reductase"/>
    <property type="match status" value="1"/>
</dbReference>
<dbReference type="PROSITE" id="PS00061">
    <property type="entry name" value="ADH_SHORT"/>
    <property type="match status" value="1"/>
</dbReference>
<dbReference type="GeneID" id="27342031"/>
<evidence type="ECO:0000256" key="3">
    <source>
        <dbReference type="ARBA" id="ARBA00023002"/>
    </source>
</evidence>
<dbReference type="VEuPathDB" id="FungiDB:PV07_02837"/>
<gene>
    <name evidence="4" type="ORF">PV07_02837</name>
</gene>
<keyword evidence="3" id="KW-0560">Oxidoreductase</keyword>
<proteinExistence type="inferred from homology"/>
<dbReference type="InterPro" id="IPR002347">
    <property type="entry name" value="SDR_fam"/>
</dbReference>
<protein>
    <submittedName>
        <fullName evidence="4">Uncharacterized protein</fullName>
    </submittedName>
</protein>
<reference evidence="4 5" key="1">
    <citation type="submission" date="2015-01" db="EMBL/GenBank/DDBJ databases">
        <title>The Genome Sequence of Cladophialophora immunda CBS83496.</title>
        <authorList>
            <consortium name="The Broad Institute Genomics Platform"/>
            <person name="Cuomo C."/>
            <person name="de Hoog S."/>
            <person name="Gorbushina A."/>
            <person name="Stielow B."/>
            <person name="Teixiera M."/>
            <person name="Abouelleil A."/>
            <person name="Chapman S.B."/>
            <person name="Priest M."/>
            <person name="Young S.K."/>
            <person name="Wortman J."/>
            <person name="Nusbaum C."/>
            <person name="Birren B."/>
        </authorList>
    </citation>
    <scope>NUCLEOTIDE SEQUENCE [LARGE SCALE GENOMIC DNA]</scope>
    <source>
        <strain evidence="4 5">CBS 83496</strain>
    </source>
</reference>
<evidence type="ECO:0000313" key="5">
    <source>
        <dbReference type="Proteomes" id="UP000054466"/>
    </source>
</evidence>
<evidence type="ECO:0000313" key="4">
    <source>
        <dbReference type="EMBL" id="KIW31168.1"/>
    </source>
</evidence>
<accession>A0A0D2CJ46</accession>
<keyword evidence="2" id="KW-0521">NADP</keyword>
<dbReference type="SUPFAM" id="SSF51735">
    <property type="entry name" value="NAD(P)-binding Rossmann-fold domains"/>
    <property type="match status" value="1"/>
</dbReference>
<keyword evidence="5" id="KW-1185">Reference proteome</keyword>
<dbReference type="EMBL" id="KN847041">
    <property type="protein sequence ID" value="KIW31168.1"/>
    <property type="molecule type" value="Genomic_DNA"/>
</dbReference>
<dbReference type="Gene3D" id="3.40.50.720">
    <property type="entry name" value="NAD(P)-binding Rossmann-like Domain"/>
    <property type="match status" value="1"/>
</dbReference>
<dbReference type="PRINTS" id="PR00080">
    <property type="entry name" value="SDRFAMILY"/>
</dbReference>
<dbReference type="PANTHER" id="PTHR24321">
    <property type="entry name" value="DEHYDROGENASES, SHORT CHAIN"/>
    <property type="match status" value="1"/>
</dbReference>
<name>A0A0D2CJ46_9EURO</name>
<dbReference type="RefSeq" id="XP_016251384.1">
    <property type="nucleotide sequence ID" value="XM_016389482.1"/>
</dbReference>
<comment type="similarity">
    <text evidence="1">Belongs to the short-chain dehydrogenases/reductases (SDR) family.</text>
</comment>
<dbReference type="InterPro" id="IPR036291">
    <property type="entry name" value="NAD(P)-bd_dom_sf"/>
</dbReference>
<dbReference type="HOGENOM" id="CLU_010194_1_0_1"/>
<dbReference type="GO" id="GO:0016491">
    <property type="term" value="F:oxidoreductase activity"/>
    <property type="evidence" value="ECO:0007669"/>
    <property type="project" value="UniProtKB-KW"/>
</dbReference>